<evidence type="ECO:0000256" key="1">
    <source>
        <dbReference type="SAM" id="Phobius"/>
    </source>
</evidence>
<protein>
    <submittedName>
        <fullName evidence="3">CPBP family intramembrane metalloprotease</fullName>
    </submittedName>
</protein>
<organism evidence="3 4">
    <name type="scientific">Wansuia hejianensis</name>
    <dbReference type="NCBI Taxonomy" id="2763667"/>
    <lineage>
        <taxon>Bacteria</taxon>
        <taxon>Bacillati</taxon>
        <taxon>Bacillota</taxon>
        <taxon>Clostridia</taxon>
        <taxon>Lachnospirales</taxon>
        <taxon>Lachnospiraceae</taxon>
        <taxon>Wansuia</taxon>
    </lineage>
</organism>
<dbReference type="GO" id="GO:0080120">
    <property type="term" value="P:CAAX-box protein maturation"/>
    <property type="evidence" value="ECO:0007669"/>
    <property type="project" value="UniProtKB-ARBA"/>
</dbReference>
<dbReference type="PANTHER" id="PTHR36435">
    <property type="entry name" value="SLR1288 PROTEIN"/>
    <property type="match status" value="1"/>
</dbReference>
<feature type="transmembrane region" description="Helical" evidence="1">
    <location>
        <begin position="226"/>
        <end position="247"/>
    </location>
</feature>
<dbReference type="RefSeq" id="WP_118644476.1">
    <property type="nucleotide sequence ID" value="NZ_CP060635.1"/>
</dbReference>
<name>A0A7G9GFN3_9FIRM</name>
<sequence length="337" mass="37062">MTYDQIRNTAPCGFEHCRKKRKLKAWHVLLFFVADMTIFLFAGSYVQYYLGMAGVAITELWLLASSLVFVWLMGADFRMTFPIRKPRPLALAGTLVIWVGGFFSVLICNLVLLVLFPQGMVSNGETFSVILNSVPWPAAFLVIAVLPAICEEAMHRGVIQCGIQNSIHSKWAVVLIMGLLFGAFHLSPVKFLGTGILGAVMSWILLSTDSMVYSSFFHFFHNGLQLVLLMILPGVLETSFFGASAFQDDLMKMGSALPVYALGLYMAIFGTAVPILIYVGNWLIRKSLAPVKPAFLPKGKEKITLCKILIPTAAILVTGILITGYGFSQMLASMIAK</sequence>
<dbReference type="PANTHER" id="PTHR36435:SF1">
    <property type="entry name" value="CAAX AMINO TERMINAL PROTEASE FAMILY PROTEIN"/>
    <property type="match status" value="1"/>
</dbReference>
<dbReference type="GO" id="GO:0004175">
    <property type="term" value="F:endopeptidase activity"/>
    <property type="evidence" value="ECO:0007669"/>
    <property type="project" value="UniProtKB-ARBA"/>
</dbReference>
<dbReference type="Pfam" id="PF02517">
    <property type="entry name" value="Rce1-like"/>
    <property type="match status" value="1"/>
</dbReference>
<feature type="transmembrane region" description="Helical" evidence="1">
    <location>
        <begin position="89"/>
        <end position="115"/>
    </location>
</feature>
<gene>
    <name evidence="3" type="ORF">H9Q79_04810</name>
</gene>
<keyword evidence="1" id="KW-0472">Membrane</keyword>
<dbReference type="KEGG" id="whj:H9Q79_04810"/>
<dbReference type="GO" id="GO:0008237">
    <property type="term" value="F:metallopeptidase activity"/>
    <property type="evidence" value="ECO:0007669"/>
    <property type="project" value="UniProtKB-KW"/>
</dbReference>
<keyword evidence="3" id="KW-0482">Metalloprotease</keyword>
<dbReference type="InterPro" id="IPR003675">
    <property type="entry name" value="Rce1/LyrA-like_dom"/>
</dbReference>
<keyword evidence="1" id="KW-0812">Transmembrane</keyword>
<reference evidence="3 4" key="1">
    <citation type="submission" date="2020-08" db="EMBL/GenBank/DDBJ databases">
        <authorList>
            <person name="Liu C."/>
            <person name="Sun Q."/>
        </authorList>
    </citation>
    <scope>NUCLEOTIDE SEQUENCE [LARGE SCALE GENOMIC DNA]</scope>
    <source>
        <strain evidence="3 4">NSJ-29</strain>
    </source>
</reference>
<proteinExistence type="predicted"/>
<feature type="transmembrane region" description="Helical" evidence="1">
    <location>
        <begin position="195"/>
        <end position="214"/>
    </location>
</feature>
<feature type="transmembrane region" description="Helical" evidence="1">
    <location>
        <begin position="60"/>
        <end position="77"/>
    </location>
</feature>
<keyword evidence="3" id="KW-0378">Hydrolase</keyword>
<dbReference type="Proteomes" id="UP000515860">
    <property type="component" value="Chromosome"/>
</dbReference>
<dbReference type="AlphaFoldDB" id="A0A7G9GFN3"/>
<feature type="transmembrane region" description="Helical" evidence="1">
    <location>
        <begin position="305"/>
        <end position="327"/>
    </location>
</feature>
<dbReference type="InterPro" id="IPR052710">
    <property type="entry name" value="CAAX_protease"/>
</dbReference>
<feature type="transmembrane region" description="Helical" evidence="1">
    <location>
        <begin position="259"/>
        <end position="284"/>
    </location>
</feature>
<accession>A0A7G9GFN3</accession>
<keyword evidence="1" id="KW-1133">Transmembrane helix</keyword>
<feature type="transmembrane region" description="Helical" evidence="1">
    <location>
        <begin position="127"/>
        <end position="150"/>
    </location>
</feature>
<evidence type="ECO:0000313" key="4">
    <source>
        <dbReference type="Proteomes" id="UP000515860"/>
    </source>
</evidence>
<feature type="domain" description="CAAX prenyl protease 2/Lysostaphin resistance protein A-like" evidence="2">
    <location>
        <begin position="137"/>
        <end position="223"/>
    </location>
</feature>
<evidence type="ECO:0000313" key="3">
    <source>
        <dbReference type="EMBL" id="QNM09615.1"/>
    </source>
</evidence>
<feature type="transmembrane region" description="Helical" evidence="1">
    <location>
        <begin position="28"/>
        <end position="48"/>
    </location>
</feature>
<feature type="transmembrane region" description="Helical" evidence="1">
    <location>
        <begin position="171"/>
        <end position="189"/>
    </location>
</feature>
<evidence type="ECO:0000259" key="2">
    <source>
        <dbReference type="Pfam" id="PF02517"/>
    </source>
</evidence>
<dbReference type="EMBL" id="CP060635">
    <property type="protein sequence ID" value="QNM09615.1"/>
    <property type="molecule type" value="Genomic_DNA"/>
</dbReference>
<keyword evidence="4" id="KW-1185">Reference proteome</keyword>
<keyword evidence="3" id="KW-0645">Protease</keyword>
<dbReference type="GO" id="GO:0006508">
    <property type="term" value="P:proteolysis"/>
    <property type="evidence" value="ECO:0007669"/>
    <property type="project" value="UniProtKB-KW"/>
</dbReference>